<dbReference type="InterPro" id="IPR014716">
    <property type="entry name" value="Fibrinogen_a/b/g_C_1"/>
</dbReference>
<dbReference type="GeneID" id="100137665"/>
<dbReference type="InterPro" id="IPR050373">
    <property type="entry name" value="Fibrinogen_C-term_domain"/>
</dbReference>
<dbReference type="InterPro" id="IPR008160">
    <property type="entry name" value="Collagen"/>
</dbReference>
<dbReference type="SMART" id="SM00186">
    <property type="entry name" value="FBG"/>
    <property type="match status" value="1"/>
</dbReference>
<evidence type="ECO:0000256" key="1">
    <source>
        <dbReference type="ARBA" id="ARBA00023157"/>
    </source>
</evidence>
<dbReference type="GO" id="GO:0003823">
    <property type="term" value="F:antigen binding"/>
    <property type="evidence" value="ECO:0000318"/>
    <property type="project" value="GO_Central"/>
</dbReference>
<feature type="chain" id="PRO_5041070027" evidence="3">
    <location>
        <begin position="19"/>
        <end position="308"/>
    </location>
</feature>
<dbReference type="OrthoDB" id="7735550at2759"/>
<keyword evidence="1" id="KW-1015">Disulfide bond</keyword>
<dbReference type="GO" id="GO:0097367">
    <property type="term" value="F:carbohydrate derivative binding"/>
    <property type="evidence" value="ECO:0000318"/>
    <property type="project" value="GO_Central"/>
</dbReference>
<dbReference type="GO" id="GO:0005615">
    <property type="term" value="C:extracellular space"/>
    <property type="evidence" value="ECO:0000318"/>
    <property type="project" value="GO_Central"/>
</dbReference>
<dbReference type="Pfam" id="PF00147">
    <property type="entry name" value="Fibrinogen_C"/>
    <property type="match status" value="1"/>
</dbReference>
<dbReference type="InterPro" id="IPR002181">
    <property type="entry name" value="Fibrinogen_a/b/g_C_dom"/>
</dbReference>
<dbReference type="GO" id="GO:0005102">
    <property type="term" value="F:signaling receptor binding"/>
    <property type="evidence" value="ECO:0000318"/>
    <property type="project" value="GO_Central"/>
</dbReference>
<dbReference type="Bgee" id="100137665">
    <property type="expression patterns" value="Expressed in lung and 14 other cell types or tissues"/>
</dbReference>
<feature type="signal peptide" evidence="3">
    <location>
        <begin position="1"/>
        <end position="18"/>
    </location>
</feature>
<evidence type="ECO:0000256" key="3">
    <source>
        <dbReference type="SAM" id="SignalP"/>
    </source>
</evidence>
<gene>
    <name evidence="5" type="primary">LOC100137665</name>
</gene>
<dbReference type="FunFam" id="3.90.215.10:FF:000001">
    <property type="entry name" value="Tenascin isoform 1"/>
    <property type="match status" value="1"/>
</dbReference>
<dbReference type="NCBIfam" id="NF040941">
    <property type="entry name" value="GGGWT_bact"/>
    <property type="match status" value="1"/>
</dbReference>
<dbReference type="Proteomes" id="UP000186698">
    <property type="component" value="Chromosome 4L"/>
</dbReference>
<dbReference type="CDD" id="cd00087">
    <property type="entry name" value="FReD"/>
    <property type="match status" value="1"/>
</dbReference>
<dbReference type="InterPro" id="IPR036056">
    <property type="entry name" value="Fibrinogen-like_C"/>
</dbReference>
<dbReference type="PANTHER" id="PTHR19143:SF451">
    <property type="entry name" value="FICOLIN-1"/>
    <property type="match status" value="1"/>
</dbReference>
<dbReference type="GO" id="GO:0001867">
    <property type="term" value="P:complement activation, lectin pathway"/>
    <property type="evidence" value="ECO:0000318"/>
    <property type="project" value="GO_Central"/>
</dbReference>
<evidence type="ECO:0000313" key="5">
    <source>
        <dbReference type="RefSeq" id="XP_018097390.1"/>
    </source>
</evidence>
<name>A0A310U610_XENLA</name>
<dbReference type="PROSITE" id="PS51406">
    <property type="entry name" value="FIBRINOGEN_C_2"/>
    <property type="match status" value="1"/>
</dbReference>
<dbReference type="Pfam" id="PF01391">
    <property type="entry name" value="Collagen"/>
    <property type="match status" value="1"/>
</dbReference>
<proteinExistence type="predicted"/>
<dbReference type="Gene3D" id="3.90.215.10">
    <property type="entry name" value="Gamma Fibrinogen, chain A, domain 1"/>
    <property type="match status" value="1"/>
</dbReference>
<feature type="region of interest" description="Disordered" evidence="2">
    <location>
        <begin position="41"/>
        <end position="89"/>
    </location>
</feature>
<dbReference type="PaxDb" id="8355-A0A310U610"/>
<accession>A0A974BRG4</accession>
<evidence type="ECO:0000313" key="4">
    <source>
        <dbReference type="Proteomes" id="UP000186698"/>
    </source>
</evidence>
<organism evidence="4 5">
    <name type="scientific">Xenopus laevis</name>
    <name type="common">African clawed frog</name>
    <dbReference type="NCBI Taxonomy" id="8355"/>
    <lineage>
        <taxon>Eukaryota</taxon>
        <taxon>Metazoa</taxon>
        <taxon>Chordata</taxon>
        <taxon>Craniata</taxon>
        <taxon>Vertebrata</taxon>
        <taxon>Euteleostomi</taxon>
        <taxon>Amphibia</taxon>
        <taxon>Batrachia</taxon>
        <taxon>Anura</taxon>
        <taxon>Pipoidea</taxon>
        <taxon>Pipidae</taxon>
        <taxon>Xenopodinae</taxon>
        <taxon>Xenopus</taxon>
        <taxon>Xenopus</taxon>
    </lineage>
</organism>
<dbReference type="RefSeq" id="XP_018097390.1">
    <property type="nucleotide sequence ID" value="XM_018241901.2"/>
</dbReference>
<dbReference type="STRING" id="8355.A0A310U610"/>
<protein>
    <submittedName>
        <fullName evidence="5">Ficolin-1</fullName>
    </submittedName>
</protein>
<dbReference type="SUPFAM" id="SSF56496">
    <property type="entry name" value="Fibrinogen C-terminal domain-like"/>
    <property type="match status" value="1"/>
</dbReference>
<dbReference type="AlphaFoldDB" id="A0A310U610"/>
<keyword evidence="4" id="KW-1185">Reference proteome</keyword>
<reference evidence="5" key="1">
    <citation type="submission" date="2025-08" db="UniProtKB">
        <authorList>
            <consortium name="RefSeq"/>
        </authorList>
    </citation>
    <scope>IDENTIFICATION</scope>
    <source>
        <strain evidence="5">J_2021</strain>
        <tissue evidence="5">Erythrocytes</tissue>
    </source>
</reference>
<sequence>MCTLALMVFGLLVALGNGDDSCPEVKVVGVGSSDKLTILRGCPGFPGHKGEPGPPGENGQKGWNGESGEAGPKGDPGQKGEKGERGDSAAPEQFYAARNCKELLDQGTFLSGWYKIYPDGEKPLTVLCDMDTDGGGWIVFQRRWEGSVDFFRDWNAYKKGFGSQVTEFWLGNDNIHSLTSLGTNELRIDLTDVENKKIYAVYDSFTIAGEDEKYKLILGAFTGGTAGDSLSYHHNRPFSTKDRDNDAHSDSCAQKFKGAWWYGDCHNANLNAQYLRGTHTSYADGMMWLSGKGYYYSYKVTEMKFRPK</sequence>
<dbReference type="PANTHER" id="PTHR19143">
    <property type="entry name" value="FIBRINOGEN/TENASCIN/ANGIOPOEITIN"/>
    <property type="match status" value="1"/>
</dbReference>
<feature type="compositionally biased region" description="Basic and acidic residues" evidence="2">
    <location>
        <begin position="76"/>
        <end position="87"/>
    </location>
</feature>
<evidence type="ECO:0000256" key="2">
    <source>
        <dbReference type="SAM" id="MobiDB-lite"/>
    </source>
</evidence>
<dbReference type="KEGG" id="xla:100137665"/>
<keyword evidence="3" id="KW-0732">Signal</keyword>
<accession>A0A310U610</accession>